<dbReference type="Proteomes" id="UP000019484">
    <property type="component" value="Unassembled WGS sequence"/>
</dbReference>
<reference evidence="4 5" key="1">
    <citation type="submission" date="2013-03" db="EMBL/GenBank/DDBJ databases">
        <title>The Genome Sequence of Capronia coronata CBS 617.96.</title>
        <authorList>
            <consortium name="The Broad Institute Genomics Platform"/>
            <person name="Cuomo C."/>
            <person name="de Hoog S."/>
            <person name="Gorbushina A."/>
            <person name="Walker B."/>
            <person name="Young S.K."/>
            <person name="Zeng Q."/>
            <person name="Gargeya S."/>
            <person name="Fitzgerald M."/>
            <person name="Haas B."/>
            <person name="Abouelleil A."/>
            <person name="Allen A.W."/>
            <person name="Alvarado L."/>
            <person name="Arachchi H.M."/>
            <person name="Berlin A.M."/>
            <person name="Chapman S.B."/>
            <person name="Gainer-Dewar J."/>
            <person name="Goldberg J."/>
            <person name="Griggs A."/>
            <person name="Gujja S."/>
            <person name="Hansen M."/>
            <person name="Howarth C."/>
            <person name="Imamovic A."/>
            <person name="Ireland A."/>
            <person name="Larimer J."/>
            <person name="McCowan C."/>
            <person name="Murphy C."/>
            <person name="Pearson M."/>
            <person name="Poon T.W."/>
            <person name="Priest M."/>
            <person name="Roberts A."/>
            <person name="Saif S."/>
            <person name="Shea T."/>
            <person name="Sisk P."/>
            <person name="Sykes S."/>
            <person name="Wortman J."/>
            <person name="Nusbaum C."/>
            <person name="Birren B."/>
        </authorList>
    </citation>
    <scope>NUCLEOTIDE SEQUENCE [LARGE SCALE GENOMIC DNA]</scope>
    <source>
        <strain evidence="4 5">CBS 617.96</strain>
    </source>
</reference>
<dbReference type="Gene3D" id="3.40.50.720">
    <property type="entry name" value="NAD(P)-binding Rossmann-like Domain"/>
    <property type="match status" value="1"/>
</dbReference>
<dbReference type="Gene3D" id="3.90.180.10">
    <property type="entry name" value="Medium-chain alcohol dehydrogenases, catalytic domain"/>
    <property type="match status" value="1"/>
</dbReference>
<dbReference type="SUPFAM" id="SSF50129">
    <property type="entry name" value="GroES-like"/>
    <property type="match status" value="1"/>
</dbReference>
<keyword evidence="5" id="KW-1185">Reference proteome</keyword>
<dbReference type="OrthoDB" id="48317at2759"/>
<feature type="domain" description="Enoyl reductase (ER)" evidence="3">
    <location>
        <begin position="12"/>
        <end position="357"/>
    </location>
</feature>
<dbReference type="Pfam" id="PF08240">
    <property type="entry name" value="ADH_N"/>
    <property type="match status" value="1"/>
</dbReference>
<sequence>MPTNRAAWVKTRQSPTMVIESAPYTLPDANELVIRARAVAVNPADVGIQAKGVLLTTDEQYPAILGCDVAGEVVEVHPSLSDLFREGDRVIGQTTPLATKDGVYCYSSFQEYVVLKMPSVAKIPGGQRFEDATVLPLGFNTAASCLFAAECLGLRTPPTQRPTPAQETRDAHGQGGKEVLLVWGASSSVGSCGVQLARLAGYEVIATASARNHDMVKQRLSATACFDQSDPALVDKVVNSLQGKHLVGVYDAISTDATLAPVCEILDRAPGARKLVAAVMPGCEAKSSKGVRITTNFVTTFVDSGLARALWTWLEETLQDGGFKCMPPAEVVGHGLEHVQEAVDLLAKGVSAKKLVVTI</sequence>
<comment type="similarity">
    <text evidence="1">Belongs to the zinc-containing alcohol dehydrogenase family.</text>
</comment>
<dbReference type="InterPro" id="IPR011032">
    <property type="entry name" value="GroES-like_sf"/>
</dbReference>
<protein>
    <recommendedName>
        <fullName evidence="3">Enoyl reductase (ER) domain-containing protein</fullName>
    </recommendedName>
</protein>
<evidence type="ECO:0000256" key="1">
    <source>
        <dbReference type="ARBA" id="ARBA00008072"/>
    </source>
</evidence>
<accession>W9XPJ0</accession>
<dbReference type="eggNOG" id="KOG1198">
    <property type="taxonomic scope" value="Eukaryota"/>
</dbReference>
<dbReference type="CDD" id="cd08249">
    <property type="entry name" value="enoyl_reductase_like"/>
    <property type="match status" value="1"/>
</dbReference>
<keyword evidence="2" id="KW-0560">Oxidoreductase</keyword>
<evidence type="ECO:0000313" key="4">
    <source>
        <dbReference type="EMBL" id="EXJ78861.1"/>
    </source>
</evidence>
<gene>
    <name evidence="4" type="ORF">A1O1_09263</name>
</gene>
<dbReference type="AlphaFoldDB" id="W9XPJ0"/>
<dbReference type="SMART" id="SM00829">
    <property type="entry name" value="PKS_ER"/>
    <property type="match status" value="1"/>
</dbReference>
<dbReference type="EMBL" id="AMWN01000011">
    <property type="protein sequence ID" value="EXJ78861.1"/>
    <property type="molecule type" value="Genomic_DNA"/>
</dbReference>
<dbReference type="GeneID" id="19164108"/>
<name>W9XPJ0_9EURO</name>
<dbReference type="RefSeq" id="XP_007728309.1">
    <property type="nucleotide sequence ID" value="XM_007730119.1"/>
</dbReference>
<dbReference type="GO" id="GO:0016651">
    <property type="term" value="F:oxidoreductase activity, acting on NAD(P)H"/>
    <property type="evidence" value="ECO:0007669"/>
    <property type="project" value="InterPro"/>
</dbReference>
<dbReference type="InterPro" id="IPR013154">
    <property type="entry name" value="ADH-like_N"/>
</dbReference>
<dbReference type="SUPFAM" id="SSF51735">
    <property type="entry name" value="NAD(P)-binding Rossmann-fold domains"/>
    <property type="match status" value="1"/>
</dbReference>
<dbReference type="InterPro" id="IPR020843">
    <property type="entry name" value="ER"/>
</dbReference>
<evidence type="ECO:0000256" key="2">
    <source>
        <dbReference type="ARBA" id="ARBA00023002"/>
    </source>
</evidence>
<dbReference type="STRING" id="1182541.W9XPJ0"/>
<organism evidence="4 5">
    <name type="scientific">Capronia coronata CBS 617.96</name>
    <dbReference type="NCBI Taxonomy" id="1182541"/>
    <lineage>
        <taxon>Eukaryota</taxon>
        <taxon>Fungi</taxon>
        <taxon>Dikarya</taxon>
        <taxon>Ascomycota</taxon>
        <taxon>Pezizomycotina</taxon>
        <taxon>Eurotiomycetes</taxon>
        <taxon>Chaetothyriomycetidae</taxon>
        <taxon>Chaetothyriales</taxon>
        <taxon>Herpotrichiellaceae</taxon>
        <taxon>Capronia</taxon>
    </lineage>
</organism>
<dbReference type="HOGENOM" id="CLU_026673_16_5_1"/>
<evidence type="ECO:0000259" key="3">
    <source>
        <dbReference type="SMART" id="SM00829"/>
    </source>
</evidence>
<dbReference type="InterPro" id="IPR047122">
    <property type="entry name" value="Trans-enoyl_RdTase-like"/>
</dbReference>
<evidence type="ECO:0000313" key="5">
    <source>
        <dbReference type="Proteomes" id="UP000019484"/>
    </source>
</evidence>
<proteinExistence type="inferred from homology"/>
<dbReference type="PANTHER" id="PTHR45348">
    <property type="entry name" value="HYPOTHETICAL OXIDOREDUCTASE (EUROFUNG)"/>
    <property type="match status" value="1"/>
</dbReference>
<dbReference type="PANTHER" id="PTHR45348:SF2">
    <property type="entry name" value="ZINC-TYPE ALCOHOL DEHYDROGENASE-LIKE PROTEIN C2E1P3.01"/>
    <property type="match status" value="1"/>
</dbReference>
<comment type="caution">
    <text evidence="4">The sequence shown here is derived from an EMBL/GenBank/DDBJ whole genome shotgun (WGS) entry which is preliminary data.</text>
</comment>
<dbReference type="InterPro" id="IPR036291">
    <property type="entry name" value="NAD(P)-bd_dom_sf"/>
</dbReference>